<dbReference type="Gene3D" id="1.20.1590.10">
    <property type="entry name" value="YP_001051499.1 domain like"/>
    <property type="match status" value="1"/>
</dbReference>
<organism evidence="1 2">
    <name type="scientific">Marinobacter halodurans</name>
    <dbReference type="NCBI Taxonomy" id="2528979"/>
    <lineage>
        <taxon>Bacteria</taxon>
        <taxon>Pseudomonadati</taxon>
        <taxon>Pseudomonadota</taxon>
        <taxon>Gammaproteobacteria</taxon>
        <taxon>Pseudomonadales</taxon>
        <taxon>Marinobacteraceae</taxon>
        <taxon>Marinobacter</taxon>
    </lineage>
</organism>
<reference evidence="1 2" key="1">
    <citation type="submission" date="2019-02" db="EMBL/GenBank/DDBJ databases">
        <title>Marinobacter halodurans sp. nov., a marine bacterium isolated from sea tidal flat.</title>
        <authorList>
            <person name="Yoo Y."/>
            <person name="Lee D.W."/>
            <person name="Kim B.S."/>
            <person name="Kim J.-J."/>
        </authorList>
    </citation>
    <scope>NUCLEOTIDE SEQUENCE [LARGE SCALE GENOMIC DNA]</scope>
    <source>
        <strain evidence="1 2">YJ-S3-2</strain>
    </source>
</reference>
<dbReference type="InterPro" id="IPR023381">
    <property type="entry name" value="YP001051499.1-like_dom_sf"/>
</dbReference>
<dbReference type="Proteomes" id="UP000313645">
    <property type="component" value="Unassembled WGS sequence"/>
</dbReference>
<evidence type="ECO:0000313" key="1">
    <source>
        <dbReference type="EMBL" id="TBW54473.1"/>
    </source>
</evidence>
<comment type="caution">
    <text evidence="1">The sequence shown here is derived from an EMBL/GenBank/DDBJ whole genome shotgun (WGS) entry which is preliminary data.</text>
</comment>
<accession>A0ABY1ZLG4</accession>
<gene>
    <name evidence="1" type="ORF">EZI54_13745</name>
</gene>
<dbReference type="EMBL" id="SJDL01000021">
    <property type="protein sequence ID" value="TBW54473.1"/>
    <property type="molecule type" value="Genomic_DNA"/>
</dbReference>
<protein>
    <submittedName>
        <fullName evidence="1">DUF416 family protein</fullName>
    </submittedName>
</protein>
<sequence length="201" mass="22759">MNANQFIKALEQLRGWREFVFILALAERGFPNYVLFDDAIGAKHAAKMRLLLDQAWDMLQEKNVDARVTQALARLENLAPDPDAYDMYGVYPADDFCKLLEQALLNRLNSTKQRALEASQWVTATVAQFIEMAEGEDLDEDALVRLLDRHELMKADKLFQRDLLLSLKKQRVPTETFVASIKEEAANGGVSNLGIALDDDE</sequence>
<evidence type="ECO:0000313" key="2">
    <source>
        <dbReference type="Proteomes" id="UP000313645"/>
    </source>
</evidence>
<keyword evidence="2" id="KW-1185">Reference proteome</keyword>
<dbReference type="InterPro" id="IPR007338">
    <property type="entry name" value="DUF416"/>
</dbReference>
<proteinExistence type="predicted"/>
<name>A0ABY1ZLG4_9GAMM</name>
<dbReference type="Pfam" id="PF04222">
    <property type="entry name" value="DUF416"/>
    <property type="match status" value="1"/>
</dbReference>
<dbReference type="RefSeq" id="WP_131482457.1">
    <property type="nucleotide sequence ID" value="NZ_SJDL01000021.1"/>
</dbReference>